<feature type="domain" description="K Homology" evidence="11">
    <location>
        <begin position="206"/>
        <end position="254"/>
    </location>
</feature>
<evidence type="ECO:0000256" key="2">
    <source>
        <dbReference type="ARBA" id="ARBA00004604"/>
    </source>
</evidence>
<reference evidence="12 13" key="1">
    <citation type="submission" date="2015-04" db="EMBL/GenBank/DDBJ databases">
        <title>Lasius niger genome sequencing.</title>
        <authorList>
            <person name="Konorov E.A."/>
            <person name="Nikitin M.A."/>
            <person name="Kirill M.V."/>
            <person name="Chang P."/>
        </authorList>
    </citation>
    <scope>NUCLEOTIDE SEQUENCE [LARGE SCALE GENOMIC DNA]</scope>
    <source>
        <tissue evidence="12">Whole</tissue>
    </source>
</reference>
<keyword evidence="5" id="KW-0698">rRNA processing</keyword>
<keyword evidence="4" id="KW-0963">Cytoplasm</keyword>
<keyword evidence="7" id="KW-0694">RNA-binding</keyword>
<dbReference type="CDD" id="cd05790">
    <property type="entry name" value="S1_Rrp40"/>
    <property type="match status" value="1"/>
</dbReference>
<dbReference type="Pfam" id="PF21262">
    <property type="entry name" value="RRP40_S1"/>
    <property type="match status" value="1"/>
</dbReference>
<dbReference type="Pfam" id="PF15985">
    <property type="entry name" value="KH_6"/>
    <property type="match status" value="1"/>
</dbReference>
<dbReference type="GO" id="GO:0010468">
    <property type="term" value="P:regulation of gene expression"/>
    <property type="evidence" value="ECO:0007669"/>
    <property type="project" value="UniProtKB-ARBA"/>
</dbReference>
<dbReference type="GO" id="GO:0071038">
    <property type="term" value="P:TRAMP-dependent tRNA surveillance pathway"/>
    <property type="evidence" value="ECO:0007669"/>
    <property type="project" value="TreeGrafter"/>
</dbReference>
<dbReference type="PANTHER" id="PTHR21321:SF1">
    <property type="entry name" value="EXOSOME COMPLEX COMPONENT RRP40"/>
    <property type="match status" value="1"/>
</dbReference>
<evidence type="ECO:0000256" key="10">
    <source>
        <dbReference type="ARBA" id="ARBA00069899"/>
    </source>
</evidence>
<comment type="similarity">
    <text evidence="3">Belongs to the RRP40 family.</text>
</comment>
<dbReference type="GO" id="GO:0071034">
    <property type="term" value="P:CUT catabolic process"/>
    <property type="evidence" value="ECO:0007669"/>
    <property type="project" value="TreeGrafter"/>
</dbReference>
<gene>
    <name evidence="12" type="ORF">RF55_4574</name>
</gene>
<dbReference type="CDD" id="cd22526">
    <property type="entry name" value="KH-I_Rrp40"/>
    <property type="match status" value="1"/>
</dbReference>
<dbReference type="STRING" id="67767.A0A0J7KY24"/>
<evidence type="ECO:0000256" key="7">
    <source>
        <dbReference type="ARBA" id="ARBA00022884"/>
    </source>
</evidence>
<accession>A0A0J7KY24</accession>
<name>A0A0J7KY24_LASNI</name>
<evidence type="ECO:0000259" key="11">
    <source>
        <dbReference type="Pfam" id="PF15985"/>
    </source>
</evidence>
<evidence type="ECO:0000313" key="12">
    <source>
        <dbReference type="EMBL" id="KMQ95221.1"/>
    </source>
</evidence>
<dbReference type="SUPFAM" id="SSF110324">
    <property type="entry name" value="Ribosomal L27 protein-like"/>
    <property type="match status" value="1"/>
</dbReference>
<dbReference type="SUPFAM" id="SSF50249">
    <property type="entry name" value="Nucleic acid-binding proteins"/>
    <property type="match status" value="1"/>
</dbReference>
<dbReference type="GO" id="GO:0005730">
    <property type="term" value="C:nucleolus"/>
    <property type="evidence" value="ECO:0007669"/>
    <property type="project" value="UniProtKB-SubCell"/>
</dbReference>
<proteinExistence type="inferred from homology"/>
<dbReference type="InterPro" id="IPR036612">
    <property type="entry name" value="KH_dom_type_1_sf"/>
</dbReference>
<evidence type="ECO:0000256" key="1">
    <source>
        <dbReference type="ARBA" id="ARBA00004496"/>
    </source>
</evidence>
<keyword evidence="13" id="KW-1185">Reference proteome</keyword>
<dbReference type="GO" id="GO:0003723">
    <property type="term" value="F:RNA binding"/>
    <property type="evidence" value="ECO:0007669"/>
    <property type="project" value="UniProtKB-KW"/>
</dbReference>
<dbReference type="GO" id="GO:0004527">
    <property type="term" value="F:exonuclease activity"/>
    <property type="evidence" value="ECO:0007669"/>
    <property type="project" value="UniProtKB-KW"/>
</dbReference>
<evidence type="ECO:0000256" key="8">
    <source>
        <dbReference type="ARBA" id="ARBA00023242"/>
    </source>
</evidence>
<keyword evidence="12" id="KW-0540">Nuclease</keyword>
<evidence type="ECO:0000256" key="4">
    <source>
        <dbReference type="ARBA" id="ARBA00022490"/>
    </source>
</evidence>
<dbReference type="InterPro" id="IPR049469">
    <property type="entry name" value="RRP40_KH-I"/>
</dbReference>
<evidence type="ECO:0000256" key="3">
    <source>
        <dbReference type="ARBA" id="ARBA00007841"/>
    </source>
</evidence>
<comment type="caution">
    <text evidence="12">The sequence shown here is derived from an EMBL/GenBank/DDBJ whole genome shotgun (WGS) entry which is preliminary data.</text>
</comment>
<dbReference type="PaxDb" id="67767-A0A0J7KY24"/>
<comment type="subcellular location">
    <subcellularLocation>
        <location evidence="1">Cytoplasm</location>
    </subcellularLocation>
    <subcellularLocation>
        <location evidence="2">Nucleus</location>
        <location evidence="2">Nucleolus</location>
    </subcellularLocation>
</comment>
<keyword evidence="6" id="KW-0271">Exosome</keyword>
<dbReference type="PANTHER" id="PTHR21321">
    <property type="entry name" value="PNAS-3 RELATED"/>
    <property type="match status" value="1"/>
</dbReference>
<dbReference type="OrthoDB" id="340500at2759"/>
<dbReference type="GO" id="GO:0000467">
    <property type="term" value="P:exonucleolytic trimming to generate mature 3'-end of 5.8S rRNA from tricistronic rRNA transcript (SSU-rRNA, 5.8S rRNA, LSU-rRNA)"/>
    <property type="evidence" value="ECO:0007669"/>
    <property type="project" value="TreeGrafter"/>
</dbReference>
<dbReference type="AlphaFoldDB" id="A0A0J7KY24"/>
<organism evidence="12 13">
    <name type="scientific">Lasius niger</name>
    <name type="common">Black garden ant</name>
    <dbReference type="NCBI Taxonomy" id="67767"/>
    <lineage>
        <taxon>Eukaryota</taxon>
        <taxon>Metazoa</taxon>
        <taxon>Ecdysozoa</taxon>
        <taxon>Arthropoda</taxon>
        <taxon>Hexapoda</taxon>
        <taxon>Insecta</taxon>
        <taxon>Pterygota</taxon>
        <taxon>Neoptera</taxon>
        <taxon>Endopterygota</taxon>
        <taxon>Hymenoptera</taxon>
        <taxon>Apocrita</taxon>
        <taxon>Aculeata</taxon>
        <taxon>Formicoidea</taxon>
        <taxon>Formicidae</taxon>
        <taxon>Formicinae</taxon>
        <taxon>Lasius</taxon>
        <taxon>Lasius</taxon>
    </lineage>
</organism>
<dbReference type="InterPro" id="IPR012340">
    <property type="entry name" value="NA-bd_OB-fold"/>
</dbReference>
<keyword evidence="12" id="KW-0269">Exonuclease</keyword>
<dbReference type="GO" id="GO:0034475">
    <property type="term" value="P:U4 snRNA 3'-end processing"/>
    <property type="evidence" value="ECO:0007669"/>
    <property type="project" value="TreeGrafter"/>
</dbReference>
<sequence>MEVSAGDVVMPGDRLKDIASIKKEGRNERENVILGPGLRREGDTVYICKAGILRRRDPAVYYVDSYQKRYRNTIIAFYIQTSGVIYFPDNIFFNSSHTLYNRVVYKLPSLTYSFIRRYVPSRGENVVGIVTQKSGDIYKVDVGASEQATLSYLAFEGATKKNRPDLQVGDVVYAKMLVASKDMEPELVCVDSQGKENELGVLSSDGMVFTCSLSLVRKLLSPECPLFRILGRNQAYELAAGMNGRIWIKARSVQETIAVANAILAAEYTLPGEMQKLCARIEKTLLLIA</sequence>
<evidence type="ECO:0000313" key="13">
    <source>
        <dbReference type="Proteomes" id="UP000036403"/>
    </source>
</evidence>
<dbReference type="InterPro" id="IPR026699">
    <property type="entry name" value="Exosome_RNA_bind1/RRP40/RRP4"/>
</dbReference>
<evidence type="ECO:0000256" key="5">
    <source>
        <dbReference type="ARBA" id="ARBA00022552"/>
    </source>
</evidence>
<keyword evidence="12" id="KW-0378">Hydrolase</keyword>
<dbReference type="InterPro" id="IPR004088">
    <property type="entry name" value="KH_dom_type_1"/>
</dbReference>
<dbReference type="SUPFAM" id="SSF54791">
    <property type="entry name" value="Eukaryotic type KH-domain (KH-domain type I)"/>
    <property type="match status" value="1"/>
</dbReference>
<evidence type="ECO:0000256" key="6">
    <source>
        <dbReference type="ARBA" id="ARBA00022835"/>
    </source>
</evidence>
<dbReference type="Gene3D" id="2.40.50.140">
    <property type="entry name" value="Nucleic acid-binding proteins"/>
    <property type="match status" value="1"/>
</dbReference>
<dbReference type="InterPro" id="IPR037319">
    <property type="entry name" value="Rrp40_S1"/>
</dbReference>
<dbReference type="GO" id="GO:0071035">
    <property type="term" value="P:nuclear polyadenylation-dependent rRNA catabolic process"/>
    <property type="evidence" value="ECO:0007669"/>
    <property type="project" value="TreeGrafter"/>
</dbReference>
<dbReference type="GO" id="GO:0000176">
    <property type="term" value="C:nuclear exosome (RNase complex)"/>
    <property type="evidence" value="ECO:0007669"/>
    <property type="project" value="TreeGrafter"/>
</dbReference>
<dbReference type="GO" id="GO:0071051">
    <property type="term" value="P:poly(A)-dependent snoRNA 3'-end processing"/>
    <property type="evidence" value="ECO:0007669"/>
    <property type="project" value="TreeGrafter"/>
</dbReference>
<dbReference type="Gene3D" id="3.30.1370.10">
    <property type="entry name" value="K Homology domain, type 1"/>
    <property type="match status" value="1"/>
</dbReference>
<dbReference type="Proteomes" id="UP000036403">
    <property type="component" value="Unassembled WGS sequence"/>
</dbReference>
<dbReference type="Gene3D" id="2.40.50.100">
    <property type="match status" value="1"/>
</dbReference>
<dbReference type="EMBL" id="LBMM01002134">
    <property type="protein sequence ID" value="KMQ95221.1"/>
    <property type="molecule type" value="Genomic_DNA"/>
</dbReference>
<dbReference type="FunFam" id="3.30.1370.10:FF:000038">
    <property type="entry name" value="exosome complex component RRP40"/>
    <property type="match status" value="1"/>
</dbReference>
<evidence type="ECO:0000256" key="9">
    <source>
        <dbReference type="ARBA" id="ARBA00030615"/>
    </source>
</evidence>
<protein>
    <recommendedName>
        <fullName evidence="10">Exosome complex component RRP40</fullName>
    </recommendedName>
    <alternativeName>
        <fullName evidence="9">Ribosomal RNA-processing protein 40</fullName>
    </alternativeName>
</protein>
<dbReference type="FunFam" id="2.40.50.140:FF:000112">
    <property type="entry name" value="Exosome complex component RRP40"/>
    <property type="match status" value="1"/>
</dbReference>
<keyword evidence="8" id="KW-0539">Nucleus</keyword>
<dbReference type="GO" id="GO:0000177">
    <property type="term" value="C:cytoplasmic exosome (RNase complex)"/>
    <property type="evidence" value="ECO:0007669"/>
    <property type="project" value="TreeGrafter"/>
</dbReference>